<name>A0A8S5UQP6_9CAUD</name>
<dbReference type="EMBL" id="BK016120">
    <property type="protein sequence ID" value="DAF96763.1"/>
    <property type="molecule type" value="Genomic_DNA"/>
</dbReference>
<reference evidence="1" key="1">
    <citation type="journal article" date="2021" name="Proc. Natl. Acad. Sci. U.S.A.">
        <title>A Catalog of Tens of Thousands of Viruses from Human Metagenomes Reveals Hidden Associations with Chronic Diseases.</title>
        <authorList>
            <person name="Tisza M.J."/>
            <person name="Buck C.B."/>
        </authorList>
    </citation>
    <scope>NUCLEOTIDE SEQUENCE</scope>
    <source>
        <strain evidence="1">CtfrT39</strain>
    </source>
</reference>
<evidence type="ECO:0000313" key="1">
    <source>
        <dbReference type="EMBL" id="DAF96763.1"/>
    </source>
</evidence>
<proteinExistence type="predicted"/>
<sequence>MNNHRFYQYPRGENKGGILDTDLCPTITINAWEQNVFLIKKYE</sequence>
<protein>
    <submittedName>
        <fullName evidence="1">Uncharacterized protein</fullName>
    </submittedName>
</protein>
<accession>A0A8S5UQP6</accession>
<organism evidence="1">
    <name type="scientific">Siphoviridae sp. ctfrT39</name>
    <dbReference type="NCBI Taxonomy" id="2825598"/>
    <lineage>
        <taxon>Viruses</taxon>
        <taxon>Duplodnaviria</taxon>
        <taxon>Heunggongvirae</taxon>
        <taxon>Uroviricota</taxon>
        <taxon>Caudoviricetes</taxon>
    </lineage>
</organism>